<keyword evidence="4" id="KW-0378">Hydrolase</keyword>
<evidence type="ECO:0000256" key="2">
    <source>
        <dbReference type="SAM" id="SignalP"/>
    </source>
</evidence>
<dbReference type="OrthoDB" id="2513075at2"/>
<dbReference type="SUPFAM" id="SSF52266">
    <property type="entry name" value="SGNH hydrolase"/>
    <property type="match status" value="1"/>
</dbReference>
<keyword evidence="5" id="KW-1185">Reference proteome</keyword>
<gene>
    <name evidence="4" type="ORF">FF011L_11960</name>
</gene>
<dbReference type="CDD" id="cd01820">
    <property type="entry name" value="PAF_acetylesterase_like"/>
    <property type="match status" value="1"/>
</dbReference>
<evidence type="ECO:0000259" key="3">
    <source>
        <dbReference type="Pfam" id="PF13472"/>
    </source>
</evidence>
<dbReference type="InterPro" id="IPR013830">
    <property type="entry name" value="SGNH_hydro"/>
</dbReference>
<feature type="chain" id="PRO_5022028648" evidence="2">
    <location>
        <begin position="25"/>
        <end position="241"/>
    </location>
</feature>
<name>A0A517MC45_9BACT</name>
<dbReference type="EMBL" id="CP036262">
    <property type="protein sequence ID" value="QDS92453.1"/>
    <property type="molecule type" value="Genomic_DNA"/>
</dbReference>
<evidence type="ECO:0000256" key="1">
    <source>
        <dbReference type="ARBA" id="ARBA00038184"/>
    </source>
</evidence>
<organism evidence="4 5">
    <name type="scientific">Roseimaritima multifibrata</name>
    <dbReference type="NCBI Taxonomy" id="1930274"/>
    <lineage>
        <taxon>Bacteria</taxon>
        <taxon>Pseudomonadati</taxon>
        <taxon>Planctomycetota</taxon>
        <taxon>Planctomycetia</taxon>
        <taxon>Pirellulales</taxon>
        <taxon>Pirellulaceae</taxon>
        <taxon>Roseimaritima</taxon>
    </lineage>
</organism>
<feature type="domain" description="SGNH hydrolase-type esterase" evidence="3">
    <location>
        <begin position="63"/>
        <end position="225"/>
    </location>
</feature>
<dbReference type="Gene3D" id="3.40.50.1110">
    <property type="entry name" value="SGNH hydrolase"/>
    <property type="match status" value="1"/>
</dbReference>
<dbReference type="PANTHER" id="PTHR11852">
    <property type="entry name" value="PLATELET-ACTIVATING FACTOR ACETYLHYDROLASE"/>
    <property type="match status" value="1"/>
</dbReference>
<dbReference type="InterPro" id="IPR036514">
    <property type="entry name" value="SGNH_hydro_sf"/>
</dbReference>
<dbReference type="PANTHER" id="PTHR11852:SF0">
    <property type="entry name" value="PLATELET-ACTIVATING FACTOR ACETYLHYDROLASE IB SUBUNIT BETA HOMOLOG"/>
    <property type="match status" value="1"/>
</dbReference>
<protein>
    <submittedName>
        <fullName evidence="4">GDSL-like Lipase/Acylhydrolase</fullName>
    </submittedName>
</protein>
<keyword evidence="2" id="KW-0732">Signal</keyword>
<dbReference type="AlphaFoldDB" id="A0A517MC45"/>
<evidence type="ECO:0000313" key="4">
    <source>
        <dbReference type="EMBL" id="QDS92453.1"/>
    </source>
</evidence>
<dbReference type="Pfam" id="PF13472">
    <property type="entry name" value="Lipase_GDSL_2"/>
    <property type="match status" value="1"/>
</dbReference>
<reference evidence="4 5" key="1">
    <citation type="submission" date="2019-02" db="EMBL/GenBank/DDBJ databases">
        <title>Deep-cultivation of Planctomycetes and their phenomic and genomic characterization uncovers novel biology.</title>
        <authorList>
            <person name="Wiegand S."/>
            <person name="Jogler M."/>
            <person name="Boedeker C."/>
            <person name="Pinto D."/>
            <person name="Vollmers J."/>
            <person name="Rivas-Marin E."/>
            <person name="Kohn T."/>
            <person name="Peeters S.H."/>
            <person name="Heuer A."/>
            <person name="Rast P."/>
            <person name="Oberbeckmann S."/>
            <person name="Bunk B."/>
            <person name="Jeske O."/>
            <person name="Meyerdierks A."/>
            <person name="Storesund J.E."/>
            <person name="Kallscheuer N."/>
            <person name="Luecker S."/>
            <person name="Lage O.M."/>
            <person name="Pohl T."/>
            <person name="Merkel B.J."/>
            <person name="Hornburger P."/>
            <person name="Mueller R.-W."/>
            <person name="Bruemmer F."/>
            <person name="Labrenz M."/>
            <person name="Spormann A.M."/>
            <person name="Op den Camp H."/>
            <person name="Overmann J."/>
            <person name="Amann R."/>
            <person name="Jetten M.S.M."/>
            <person name="Mascher T."/>
            <person name="Medema M.H."/>
            <person name="Devos D.P."/>
            <person name="Kaster A.-K."/>
            <person name="Ovreas L."/>
            <person name="Rohde M."/>
            <person name="Galperin M.Y."/>
            <person name="Jogler C."/>
        </authorList>
    </citation>
    <scope>NUCLEOTIDE SEQUENCE [LARGE SCALE GENOMIC DNA]</scope>
    <source>
        <strain evidence="4 5">FF011L</strain>
    </source>
</reference>
<dbReference type="GO" id="GO:0016788">
    <property type="term" value="F:hydrolase activity, acting on ester bonds"/>
    <property type="evidence" value="ECO:0007669"/>
    <property type="project" value="UniProtKB-ARBA"/>
</dbReference>
<proteinExistence type="inferred from homology"/>
<dbReference type="KEGG" id="rml:FF011L_11960"/>
<accession>A0A517MC45</accession>
<evidence type="ECO:0000313" key="5">
    <source>
        <dbReference type="Proteomes" id="UP000320672"/>
    </source>
</evidence>
<dbReference type="Proteomes" id="UP000320672">
    <property type="component" value="Chromosome"/>
</dbReference>
<comment type="similarity">
    <text evidence="1">Belongs to the 'GDSL' lipolytic enzyme family. Platelet-activating factor acetylhydrolase IB beta/gamma subunits subfamily.</text>
</comment>
<feature type="signal peptide" evidence="2">
    <location>
        <begin position="1"/>
        <end position="24"/>
    </location>
</feature>
<sequence length="241" mass="26389" precursor="true">MPLRFRSVMNSFLLVALIAVSASAQDVATAPDTVKPVPRAGGWMNRHQSMNDRVKKGDVDLVFIGDSITQGWEGNGKNVWKTFYGDRNAVNLGIGGDRTQHVIWRLDNGNLEGISPKAAVIMIGTNNSGSNSPEEIAEGVEVIVKQLREKTPETKILVLATFPRGPNPADAKRQVNEKSNAIVEKLADGEHVFYLDIGDKFLDDDGNLSRDIMPDLLHLSEPGYTIWAESIEPSLTKLLGK</sequence>